<dbReference type="Proteomes" id="UP000636110">
    <property type="component" value="Unassembled WGS sequence"/>
</dbReference>
<keyword evidence="1" id="KW-0472">Membrane</keyword>
<evidence type="ECO:0000256" key="1">
    <source>
        <dbReference type="SAM" id="Phobius"/>
    </source>
</evidence>
<protein>
    <submittedName>
        <fullName evidence="2">Uncharacterized protein</fullName>
    </submittedName>
</protein>
<comment type="caution">
    <text evidence="2">The sequence shown here is derived from an EMBL/GenBank/DDBJ whole genome shotgun (WGS) entry which is preliminary data.</text>
</comment>
<accession>A0ABR6ESH3</accession>
<proteinExistence type="predicted"/>
<dbReference type="EMBL" id="WNXC01000001">
    <property type="protein sequence ID" value="MBB2148002.1"/>
    <property type="molecule type" value="Genomic_DNA"/>
</dbReference>
<organism evidence="2 3">
    <name type="scientific">Pedobacter gandavensis</name>
    <dbReference type="NCBI Taxonomy" id="2679963"/>
    <lineage>
        <taxon>Bacteria</taxon>
        <taxon>Pseudomonadati</taxon>
        <taxon>Bacteroidota</taxon>
        <taxon>Sphingobacteriia</taxon>
        <taxon>Sphingobacteriales</taxon>
        <taxon>Sphingobacteriaceae</taxon>
        <taxon>Pedobacter</taxon>
    </lineage>
</organism>
<keyword evidence="3" id="KW-1185">Reference proteome</keyword>
<feature type="transmembrane region" description="Helical" evidence="1">
    <location>
        <begin position="97"/>
        <end position="117"/>
    </location>
</feature>
<dbReference type="RefSeq" id="WP_182955485.1">
    <property type="nucleotide sequence ID" value="NZ_WNXC01000001.1"/>
</dbReference>
<name>A0ABR6ESH3_9SPHI</name>
<feature type="transmembrane region" description="Helical" evidence="1">
    <location>
        <begin position="52"/>
        <end position="74"/>
    </location>
</feature>
<feature type="transmembrane region" description="Helical" evidence="1">
    <location>
        <begin position="6"/>
        <end position="31"/>
    </location>
</feature>
<keyword evidence="1" id="KW-1133">Transmembrane helix</keyword>
<reference evidence="2 3" key="1">
    <citation type="submission" date="2019-11" db="EMBL/GenBank/DDBJ databases">
        <title>Description of Pedobacter sp. LMG 31462T.</title>
        <authorList>
            <person name="Carlier A."/>
            <person name="Qi S."/>
            <person name="Vandamme P."/>
        </authorList>
    </citation>
    <scope>NUCLEOTIDE SEQUENCE [LARGE SCALE GENOMIC DNA]</scope>
    <source>
        <strain evidence="2 3">LMG 31462</strain>
    </source>
</reference>
<gene>
    <name evidence="2" type="ORF">GM920_03655</name>
</gene>
<evidence type="ECO:0000313" key="2">
    <source>
        <dbReference type="EMBL" id="MBB2148002.1"/>
    </source>
</evidence>
<sequence>MKTPEINGPLLLIFLFGFSLFIFSIFAGYKLSFGQDPKSGVIYSLVNHGLQLFQWSLFGYSFCYFSGIAILIGMEEFSFKANFNIASNFQLYFNTNLYYFFKINLFAVLMIVVLLDLRKELVIQHSTDPERNREIDRINAIKGLEKMTINQRLEISGLLDEFTETAAQNKTRAREILVLLRVDEEFIEELVPE</sequence>
<evidence type="ECO:0000313" key="3">
    <source>
        <dbReference type="Proteomes" id="UP000636110"/>
    </source>
</evidence>
<keyword evidence="1" id="KW-0812">Transmembrane</keyword>